<accession>A0A812NEF1</accession>
<sequence>MQVLVEFLELDKHPYQRELDEMRRQQRRRKQVQQQREDDAIASLEEAAGPEAAESKDSAAPSAT</sequence>
<name>A0A812NEF1_9DINO</name>
<comment type="caution">
    <text evidence="2">The sequence shown here is derived from an EMBL/GenBank/DDBJ whole genome shotgun (WGS) entry which is preliminary data.</text>
</comment>
<protein>
    <submittedName>
        <fullName evidence="2">Uncharacterized protein</fullName>
    </submittedName>
</protein>
<dbReference type="EMBL" id="CAJNDS010002078">
    <property type="protein sequence ID" value="CAE7308975.1"/>
    <property type="molecule type" value="Genomic_DNA"/>
</dbReference>
<dbReference type="AlphaFoldDB" id="A0A812NEF1"/>
<feature type="region of interest" description="Disordered" evidence="1">
    <location>
        <begin position="22"/>
        <end position="64"/>
    </location>
</feature>
<reference evidence="2" key="1">
    <citation type="submission" date="2021-02" db="EMBL/GenBank/DDBJ databases">
        <authorList>
            <person name="Dougan E. K."/>
            <person name="Rhodes N."/>
            <person name="Thang M."/>
            <person name="Chan C."/>
        </authorList>
    </citation>
    <scope>NUCLEOTIDE SEQUENCE</scope>
</reference>
<evidence type="ECO:0000256" key="1">
    <source>
        <dbReference type="SAM" id="MobiDB-lite"/>
    </source>
</evidence>
<evidence type="ECO:0000313" key="2">
    <source>
        <dbReference type="EMBL" id="CAE7308975.1"/>
    </source>
</evidence>
<organism evidence="2 3">
    <name type="scientific">Symbiodinium natans</name>
    <dbReference type="NCBI Taxonomy" id="878477"/>
    <lineage>
        <taxon>Eukaryota</taxon>
        <taxon>Sar</taxon>
        <taxon>Alveolata</taxon>
        <taxon>Dinophyceae</taxon>
        <taxon>Suessiales</taxon>
        <taxon>Symbiodiniaceae</taxon>
        <taxon>Symbiodinium</taxon>
    </lineage>
</organism>
<evidence type="ECO:0000313" key="3">
    <source>
        <dbReference type="Proteomes" id="UP000604046"/>
    </source>
</evidence>
<gene>
    <name evidence="2" type="ORF">SNAT2548_LOCUS16227</name>
</gene>
<keyword evidence="3" id="KW-1185">Reference proteome</keyword>
<dbReference type="Proteomes" id="UP000604046">
    <property type="component" value="Unassembled WGS sequence"/>
</dbReference>
<proteinExistence type="predicted"/>